<sequence>MHPPPQALSALSFPSLSLPPPSLSSKSKPTTKIPTSFFPKLPLAIPKFPLHVLHCTPKPTQQEQQILQFVADSNDSTLPCVRTFENDLARLSLVGSVRFDQALTAAAADGGRAASEHLESGVPAMVVETIFPGPADEHATVSTRLFLPAKKVKEKAIRLKRSFKEDVLSDTTSQNILSMTFRQVVLQQIWNFELVLFRPGTERNMKDLENPREVPASFFLGSSDEQVISLLAEALCNAALQNTERLFLDDFMGNGSGGFFSWLRKPQRIASRDSSVVIYKLFEDEIVENAKSLLENFNSSKERFQGIKVKRKYRWWTPLSHSKLEKIGGPEFSAWTSEHVPAYRLQIDADKVKDAKFEGWRESSGNSLWFLAADGEYSDIVVGLAEIFDMYYEDICTMPNKELSCGVVSNFTNLSKKKRSSYLMNVLSVTLVSGIFLISINALSQFSLPHLRKGRMHAQENSFLPSTEIQYAVNEPLDAAKLQEFCIFICKKMKDSFGWPGDIETDQKIGAWIGEIPTYFKMMDEADAASEENSNDSTPMQKIDTDLKSSAQDIASYQVVLSTDGKIVGFQPTSGVGVNHWAANPLAKELYGGRNLSPGFIEPGLKIHFPNEVILIELLVSANSDAYFALARPVR</sequence>
<comment type="caution">
    <text evidence="1">The sequence shown here is derived from an EMBL/GenBank/DDBJ whole genome shotgun (WGS) entry which is preliminary data.</text>
</comment>
<evidence type="ECO:0000313" key="1">
    <source>
        <dbReference type="EMBL" id="KAF9683622.1"/>
    </source>
</evidence>
<dbReference type="Proteomes" id="UP000657918">
    <property type="component" value="Chromosome 4"/>
</dbReference>
<protein>
    <submittedName>
        <fullName evidence="1">Uncharacterized protein</fullName>
    </submittedName>
</protein>
<evidence type="ECO:0000313" key="2">
    <source>
        <dbReference type="Proteomes" id="UP000657918"/>
    </source>
</evidence>
<dbReference type="OrthoDB" id="1894747at2759"/>
<gene>
    <name evidence="1" type="ORF">SADUNF_Sadunf04G0033000</name>
</gene>
<proteinExistence type="predicted"/>
<reference evidence="1 2" key="1">
    <citation type="submission" date="2020-10" db="EMBL/GenBank/DDBJ databases">
        <title>Plant Genome Project.</title>
        <authorList>
            <person name="Zhang R.-G."/>
        </authorList>
    </citation>
    <scope>NUCLEOTIDE SEQUENCE [LARGE SCALE GENOMIC DNA]</scope>
    <source>
        <strain evidence="1">FAFU-HL-1</strain>
        <tissue evidence="1">Leaf</tissue>
    </source>
</reference>
<organism evidence="1 2">
    <name type="scientific">Salix dunnii</name>
    <dbReference type="NCBI Taxonomy" id="1413687"/>
    <lineage>
        <taxon>Eukaryota</taxon>
        <taxon>Viridiplantae</taxon>
        <taxon>Streptophyta</taxon>
        <taxon>Embryophyta</taxon>
        <taxon>Tracheophyta</taxon>
        <taxon>Spermatophyta</taxon>
        <taxon>Magnoliopsida</taxon>
        <taxon>eudicotyledons</taxon>
        <taxon>Gunneridae</taxon>
        <taxon>Pentapetalae</taxon>
        <taxon>rosids</taxon>
        <taxon>fabids</taxon>
        <taxon>Malpighiales</taxon>
        <taxon>Salicaceae</taxon>
        <taxon>Saliceae</taxon>
        <taxon>Salix</taxon>
    </lineage>
</organism>
<dbReference type="EMBL" id="JADGMS010000004">
    <property type="protein sequence ID" value="KAF9683622.1"/>
    <property type="molecule type" value="Genomic_DNA"/>
</dbReference>
<name>A0A835KAA4_9ROSI</name>
<accession>A0A835KAA4</accession>
<dbReference type="AlphaFoldDB" id="A0A835KAA4"/>
<dbReference type="PANTHER" id="PTHR35694">
    <property type="entry name" value="DENEDDYLASE"/>
    <property type="match status" value="1"/>
</dbReference>
<keyword evidence="2" id="KW-1185">Reference proteome</keyword>
<dbReference type="PANTHER" id="PTHR35694:SF1">
    <property type="entry name" value="DENEDDYLASE"/>
    <property type="match status" value="1"/>
</dbReference>